<dbReference type="PANTHER" id="PTHR46743">
    <property type="entry name" value="TEICHOIC ACIDS EXPORT ATP-BINDING PROTEIN TAGH"/>
    <property type="match status" value="1"/>
</dbReference>
<dbReference type="Proteomes" id="UP000675880">
    <property type="component" value="Unassembled WGS sequence"/>
</dbReference>
<keyword evidence="3" id="KW-0547">Nucleotide-binding</keyword>
<evidence type="ECO:0000313" key="6">
    <source>
        <dbReference type="EMBL" id="CAE6750385.1"/>
    </source>
</evidence>
<keyword evidence="7" id="KW-1185">Reference proteome</keyword>
<protein>
    <submittedName>
        <fullName evidence="6">O-antigen export system ATP-binding protein RfbB</fullName>
    </submittedName>
</protein>
<evidence type="ECO:0000256" key="2">
    <source>
        <dbReference type="ARBA" id="ARBA00022448"/>
    </source>
</evidence>
<dbReference type="InterPro" id="IPR050683">
    <property type="entry name" value="Bact_Polysacc_Export_ATP-bd"/>
</dbReference>
<dbReference type="Pfam" id="PF00005">
    <property type="entry name" value="ABC_tran"/>
    <property type="match status" value="1"/>
</dbReference>
<evidence type="ECO:0000256" key="3">
    <source>
        <dbReference type="ARBA" id="ARBA00022741"/>
    </source>
</evidence>
<dbReference type="PROSITE" id="PS50893">
    <property type="entry name" value="ABC_TRANSPORTER_2"/>
    <property type="match status" value="1"/>
</dbReference>
<dbReference type="InterPro" id="IPR003593">
    <property type="entry name" value="AAA+_ATPase"/>
</dbReference>
<dbReference type="InterPro" id="IPR015860">
    <property type="entry name" value="ABC_transpr_TagH-like"/>
</dbReference>
<dbReference type="GO" id="GO:0005524">
    <property type="term" value="F:ATP binding"/>
    <property type="evidence" value="ECO:0007669"/>
    <property type="project" value="UniProtKB-KW"/>
</dbReference>
<organism evidence="6 7">
    <name type="scientific">Nitrospira defluvii</name>
    <dbReference type="NCBI Taxonomy" id="330214"/>
    <lineage>
        <taxon>Bacteria</taxon>
        <taxon>Pseudomonadati</taxon>
        <taxon>Nitrospirota</taxon>
        <taxon>Nitrospiria</taxon>
        <taxon>Nitrospirales</taxon>
        <taxon>Nitrospiraceae</taxon>
        <taxon>Nitrospira</taxon>
    </lineage>
</organism>
<name>A0ABM8RFW9_9BACT</name>
<sequence>MTAICFDHVSKWYPRYQSLSHGIKSSLLHLPETLRSLKRERIRVLEDVSFRIDKGETVGLIGPNGAGKSTTLALMAGVVEAEAGQVVVGSRVSPLLELGAGFHFDLTGSENIILHGVLLGLTRREVFSKMKAIITFSELEASIDQPLRTYSSGMIARLGFAIACHLDPEILLIDEILSVGDFSFQLKCNAKIDEFKRQQVTMVLVSHSMAHVQRLCDRVIWLEKGRIMGEGAPSVILAEYEKSAQLRHGEDRSSAA</sequence>
<feature type="domain" description="ABC transporter" evidence="5">
    <location>
        <begin position="28"/>
        <end position="249"/>
    </location>
</feature>
<evidence type="ECO:0000256" key="1">
    <source>
        <dbReference type="ARBA" id="ARBA00005417"/>
    </source>
</evidence>
<dbReference type="InterPro" id="IPR003439">
    <property type="entry name" value="ABC_transporter-like_ATP-bd"/>
</dbReference>
<dbReference type="Gene3D" id="3.40.50.300">
    <property type="entry name" value="P-loop containing nucleotide triphosphate hydrolases"/>
    <property type="match status" value="1"/>
</dbReference>
<keyword evidence="4 6" id="KW-0067">ATP-binding</keyword>
<gene>
    <name evidence="6" type="primary">rfbB</name>
    <name evidence="6" type="ORF">NSPZN2_30142</name>
</gene>
<evidence type="ECO:0000256" key="4">
    <source>
        <dbReference type="ARBA" id="ARBA00022840"/>
    </source>
</evidence>
<reference evidence="6 7" key="1">
    <citation type="submission" date="2021-02" db="EMBL/GenBank/DDBJ databases">
        <authorList>
            <person name="Han P."/>
        </authorList>
    </citation>
    <scope>NUCLEOTIDE SEQUENCE [LARGE SCALE GENOMIC DNA]</scope>
    <source>
        <strain evidence="6">Candidatus Nitrospira sp. ZN2</strain>
    </source>
</reference>
<dbReference type="EMBL" id="CAJNBJ010000016">
    <property type="protein sequence ID" value="CAE6750385.1"/>
    <property type="molecule type" value="Genomic_DNA"/>
</dbReference>
<dbReference type="CDD" id="cd03220">
    <property type="entry name" value="ABC_KpsT_Wzt"/>
    <property type="match status" value="1"/>
</dbReference>
<keyword evidence="2" id="KW-0813">Transport</keyword>
<evidence type="ECO:0000259" key="5">
    <source>
        <dbReference type="PROSITE" id="PS50893"/>
    </source>
</evidence>
<dbReference type="PANTHER" id="PTHR46743:SF2">
    <property type="entry name" value="TEICHOIC ACIDS EXPORT ATP-BINDING PROTEIN TAGH"/>
    <property type="match status" value="1"/>
</dbReference>
<dbReference type="SMART" id="SM00382">
    <property type="entry name" value="AAA"/>
    <property type="match status" value="1"/>
</dbReference>
<dbReference type="SUPFAM" id="SSF52540">
    <property type="entry name" value="P-loop containing nucleoside triphosphate hydrolases"/>
    <property type="match status" value="1"/>
</dbReference>
<evidence type="ECO:0000313" key="7">
    <source>
        <dbReference type="Proteomes" id="UP000675880"/>
    </source>
</evidence>
<comment type="similarity">
    <text evidence="1">Belongs to the ABC transporter superfamily.</text>
</comment>
<comment type="caution">
    <text evidence="6">The sequence shown here is derived from an EMBL/GenBank/DDBJ whole genome shotgun (WGS) entry which is preliminary data.</text>
</comment>
<accession>A0ABM8RFW9</accession>
<dbReference type="InterPro" id="IPR027417">
    <property type="entry name" value="P-loop_NTPase"/>
</dbReference>
<proteinExistence type="inferred from homology"/>